<evidence type="ECO:0000313" key="2">
    <source>
        <dbReference type="EMBL" id="ADE14451.1"/>
    </source>
</evidence>
<evidence type="ECO:0008006" key="4">
    <source>
        <dbReference type="Google" id="ProtNLM"/>
    </source>
</evidence>
<reference evidence="3" key="1">
    <citation type="submission" date="2010-04" db="EMBL/GenBank/DDBJ databases">
        <title>Complete genome sequence of Nitrosococcus halophilus Nc4, a salt-adapted, aerobic obligate ammonia-oxidizing sulfur purple bacterium.</title>
        <authorList>
            <consortium name="US DOE Joint Genome Institute"/>
            <person name="Campbell M.A."/>
            <person name="Malfatti S.A."/>
            <person name="Chain P.S.G."/>
            <person name="Heidelberg J.F."/>
            <person name="Ward B.B."/>
            <person name="Klotz M.G."/>
        </authorList>
    </citation>
    <scope>NUCLEOTIDE SEQUENCE [LARGE SCALE GENOMIC DNA]</scope>
    <source>
        <strain evidence="3">Nc4</strain>
    </source>
</reference>
<feature type="transmembrane region" description="Helical" evidence="1">
    <location>
        <begin position="162"/>
        <end position="182"/>
    </location>
</feature>
<feature type="transmembrane region" description="Helical" evidence="1">
    <location>
        <begin position="18"/>
        <end position="37"/>
    </location>
</feature>
<keyword evidence="3" id="KW-1185">Reference proteome</keyword>
<evidence type="ECO:0000256" key="1">
    <source>
        <dbReference type="SAM" id="Phobius"/>
    </source>
</evidence>
<accession>D5C0C5</accession>
<organism evidence="2 3">
    <name type="scientific">Nitrosococcus halophilus (strain Nc4)</name>
    <dbReference type="NCBI Taxonomy" id="472759"/>
    <lineage>
        <taxon>Bacteria</taxon>
        <taxon>Pseudomonadati</taxon>
        <taxon>Pseudomonadota</taxon>
        <taxon>Gammaproteobacteria</taxon>
        <taxon>Chromatiales</taxon>
        <taxon>Chromatiaceae</taxon>
        <taxon>Nitrosococcus</taxon>
    </lineage>
</organism>
<feature type="transmembrane region" description="Helical" evidence="1">
    <location>
        <begin position="130"/>
        <end position="150"/>
    </location>
</feature>
<proteinExistence type="predicted"/>
<gene>
    <name evidence="2" type="ordered locus">Nhal_1299</name>
</gene>
<keyword evidence="1" id="KW-0472">Membrane</keyword>
<protein>
    <recommendedName>
        <fullName evidence="4">Transmembrane protein</fullName>
    </recommendedName>
</protein>
<sequence length="195" mass="21015">MATSFSNPTPHSPSQGPTWASCLGAVAIVLGVLLTAVHGNEWMKQGVIVQATPASGVVPAAECPEDELEEEGLSLAECEQMVANVQNFILSAPDWFFSFQMKLAFAGTLIAFGSIIIGAALVHYRSWAPTTAVLVFAALAVIDVVGFIAVVNTGPILRSMYLWDILLWFFIHLMMTVGAIVGRQSQIQSSRQSYR</sequence>
<dbReference type="AlphaFoldDB" id="D5C0C5"/>
<dbReference type="EMBL" id="CP001798">
    <property type="protein sequence ID" value="ADE14451.1"/>
    <property type="molecule type" value="Genomic_DNA"/>
</dbReference>
<feature type="transmembrane region" description="Helical" evidence="1">
    <location>
        <begin position="103"/>
        <end position="124"/>
    </location>
</feature>
<dbReference type="Proteomes" id="UP000001844">
    <property type="component" value="Chromosome"/>
</dbReference>
<dbReference type="RefSeq" id="WP_013032342.1">
    <property type="nucleotide sequence ID" value="NC_013960.1"/>
</dbReference>
<dbReference type="eggNOG" id="ENOG5033X9K">
    <property type="taxonomic scope" value="Bacteria"/>
</dbReference>
<dbReference type="OrthoDB" id="5608635at2"/>
<evidence type="ECO:0000313" key="3">
    <source>
        <dbReference type="Proteomes" id="UP000001844"/>
    </source>
</evidence>
<keyword evidence="1" id="KW-1133">Transmembrane helix</keyword>
<dbReference type="HOGENOM" id="CLU_1473594_0_0_6"/>
<dbReference type="KEGG" id="nhl:Nhal_1299"/>
<keyword evidence="1" id="KW-0812">Transmembrane</keyword>
<name>D5C0C5_NITHN</name>